<proteinExistence type="predicted"/>
<feature type="signal peptide" evidence="1">
    <location>
        <begin position="1"/>
        <end position="25"/>
    </location>
</feature>
<evidence type="ECO:0000313" key="2">
    <source>
        <dbReference type="EMBL" id="MEJ1249275.1"/>
    </source>
</evidence>
<dbReference type="RefSeq" id="WP_337334993.1">
    <property type="nucleotide sequence ID" value="NZ_JBBDHC010000007.1"/>
</dbReference>
<comment type="caution">
    <text evidence="2">The sequence shown here is derived from an EMBL/GenBank/DDBJ whole genome shotgun (WGS) entry which is preliminary data.</text>
</comment>
<organism evidence="2 3">
    <name type="scientific">Denitratimonas tolerans</name>
    <dbReference type="NCBI Taxonomy" id="1338420"/>
    <lineage>
        <taxon>Bacteria</taxon>
        <taxon>Pseudomonadati</taxon>
        <taxon>Pseudomonadota</taxon>
        <taxon>Gammaproteobacteria</taxon>
        <taxon>Lysobacterales</taxon>
        <taxon>Lysobacteraceae</taxon>
        <taxon>Denitratimonas</taxon>
    </lineage>
</organism>
<protein>
    <submittedName>
        <fullName evidence="2">Uncharacterized protein</fullName>
    </submittedName>
</protein>
<feature type="chain" id="PRO_5043409902" evidence="1">
    <location>
        <begin position="26"/>
        <end position="117"/>
    </location>
</feature>
<gene>
    <name evidence="2" type="ORF">WB794_06265</name>
</gene>
<dbReference type="AlphaFoldDB" id="A0AAW9R3H3"/>
<dbReference type="Proteomes" id="UP001364472">
    <property type="component" value="Unassembled WGS sequence"/>
</dbReference>
<dbReference type="EMBL" id="JBBDHC010000007">
    <property type="protein sequence ID" value="MEJ1249275.1"/>
    <property type="molecule type" value="Genomic_DNA"/>
</dbReference>
<evidence type="ECO:0000313" key="3">
    <source>
        <dbReference type="Proteomes" id="UP001364472"/>
    </source>
</evidence>
<keyword evidence="1" id="KW-0732">Signal</keyword>
<keyword evidence="3" id="KW-1185">Reference proteome</keyword>
<sequence>MKRRHFMLCTSAAALAAAAPLGAIAARRPALLDDPRAWLGAEFVSADGVRLRLADVVGVRVDRDTVQANLVFQTVEGEWPGEGSYALRCGGTEESLYLQPGQDGPVACINRLRHVRV</sequence>
<name>A0AAW9R3H3_9GAMM</name>
<reference evidence="2 3" key="1">
    <citation type="journal article" date="2016" name="Antonie Van Leeuwenhoek">
        <title>Denitratimonas tolerans gen. nov., sp. nov., a denitrifying bacterium isolated from a bioreactor for tannery wastewater treatment.</title>
        <authorList>
            <person name="Han S.I."/>
            <person name="Kim J.O."/>
            <person name="Lee Y.R."/>
            <person name="Ekpeghere K.I."/>
            <person name="Koh S.C."/>
            <person name="Whang K.S."/>
        </authorList>
    </citation>
    <scope>NUCLEOTIDE SEQUENCE [LARGE SCALE GENOMIC DNA]</scope>
    <source>
        <strain evidence="2 3">KACC 17565</strain>
    </source>
</reference>
<evidence type="ECO:0000256" key="1">
    <source>
        <dbReference type="SAM" id="SignalP"/>
    </source>
</evidence>
<accession>A0AAW9R3H3</accession>